<accession>A0ACD4ZU94</accession>
<organism evidence="1 2">
    <name type="scientific">Streptomyces scopuliridis</name>
    <dbReference type="NCBI Taxonomy" id="452529"/>
    <lineage>
        <taxon>Bacteria</taxon>
        <taxon>Bacillati</taxon>
        <taxon>Actinomycetota</taxon>
        <taxon>Actinomycetes</taxon>
        <taxon>Kitasatosporales</taxon>
        <taxon>Streptomycetaceae</taxon>
        <taxon>Streptomyces</taxon>
    </lineage>
</organism>
<evidence type="ECO:0000313" key="2">
    <source>
        <dbReference type="Proteomes" id="UP001348369"/>
    </source>
</evidence>
<dbReference type="EMBL" id="CP109109">
    <property type="protein sequence ID" value="WSC01524.1"/>
    <property type="molecule type" value="Genomic_DNA"/>
</dbReference>
<reference evidence="1" key="1">
    <citation type="submission" date="2022-10" db="EMBL/GenBank/DDBJ databases">
        <title>The complete genomes of actinobacterial strains from the NBC collection.</title>
        <authorList>
            <person name="Joergensen T.S."/>
            <person name="Alvarez Arevalo M."/>
            <person name="Sterndorff E.B."/>
            <person name="Faurdal D."/>
            <person name="Vuksanovic O."/>
            <person name="Mourched A.-S."/>
            <person name="Charusanti P."/>
            <person name="Shaw S."/>
            <person name="Blin K."/>
            <person name="Weber T."/>
        </authorList>
    </citation>
    <scope>NUCLEOTIDE SEQUENCE</scope>
    <source>
        <strain evidence="1">NBC 01771</strain>
    </source>
</reference>
<protein>
    <submittedName>
        <fullName evidence="1">Uncharacterized protein</fullName>
    </submittedName>
</protein>
<name>A0ACD4ZU94_9ACTN</name>
<keyword evidence="2" id="KW-1185">Reference proteome</keyword>
<evidence type="ECO:0000313" key="1">
    <source>
        <dbReference type="EMBL" id="WSC01524.1"/>
    </source>
</evidence>
<sequence length="90" mass="9899">MNVAADEVPPYVPVPRESDPDTEKESILFASAKLHRADLDFGHPFWVLFNIPRNSRAKGGVLGRTITRWDADPGKGGGEGERETNELKAP</sequence>
<gene>
    <name evidence="1" type="ORF">OG835_33970</name>
</gene>
<dbReference type="Proteomes" id="UP001348369">
    <property type="component" value="Chromosome"/>
</dbReference>
<proteinExistence type="predicted"/>